<feature type="transmembrane region" description="Helical" evidence="7">
    <location>
        <begin position="399"/>
        <end position="421"/>
    </location>
</feature>
<feature type="transmembrane region" description="Helical" evidence="7">
    <location>
        <begin position="196"/>
        <end position="217"/>
    </location>
</feature>
<feature type="domain" description="Major facilitator superfamily (MFS) profile" evidence="8">
    <location>
        <begin position="10"/>
        <end position="468"/>
    </location>
</feature>
<feature type="compositionally biased region" description="Basic and acidic residues" evidence="6">
    <location>
        <begin position="478"/>
        <end position="487"/>
    </location>
</feature>
<feature type="transmembrane region" description="Helical" evidence="7">
    <location>
        <begin position="267"/>
        <end position="291"/>
    </location>
</feature>
<dbReference type="RefSeq" id="WP_048183956.1">
    <property type="nucleotide sequence ID" value="NZ_JXOJ01000003.1"/>
</dbReference>
<keyword evidence="10" id="KW-1185">Reference proteome</keyword>
<comment type="caution">
    <text evidence="9">The sequence shown here is derived from an EMBL/GenBank/DDBJ whole genome shotgun (WGS) entry which is preliminary data.</text>
</comment>
<accession>A0A0H1QZ83</accession>
<gene>
    <name evidence="9" type="ORF">SZ63_07775</name>
</gene>
<feature type="transmembrane region" description="Helical" evidence="7">
    <location>
        <begin position="80"/>
        <end position="102"/>
    </location>
</feature>
<keyword evidence="5 7" id="KW-0472">Membrane</keyword>
<reference evidence="9 10" key="1">
    <citation type="journal article" date="2015" name="Int. J. Syst. Evol. Microbiol.">
        <title>Methanoculleus sediminis sp. nov., a methanogen from sediments near a submarine mud volcano.</title>
        <authorList>
            <person name="Chen S.C."/>
            <person name="Chen M.F."/>
            <person name="Lai M.C."/>
            <person name="Weng C.Y."/>
            <person name="Wu S.Y."/>
            <person name="Lin S."/>
            <person name="Yang T.F."/>
            <person name="Chen P.C."/>
        </authorList>
    </citation>
    <scope>NUCLEOTIDE SEQUENCE [LARGE SCALE GENOMIC DNA]</scope>
    <source>
        <strain evidence="9 10">S3Fa</strain>
    </source>
</reference>
<proteinExistence type="predicted"/>
<sequence length="487" mass="50865">MAPTENDRLSVFVIALSAFMGTAAMSSVNIALPLIMQEFDSTLGVVSWVLNGYMLVLAGFCVIIGRGADTRGLKRTFLEGTLLFSIGSLLCFLAWDILTLIMARALQALGAAMFIAGGPALISATIAGSGRAVGQSWVTSASLFGTAAGIGAGGVISGLVGWRPLFVIMIVLGVGVYLIGRICLAGPAPRPGSAPFDYTGSVLLFGTLTTLLSGLSLDYHPGVSDTIPRILYGSAILCAAAFILNVRRVEDPVISLALFRDRRFSAGLASSFLMYIIFGGIMFLLPFVLIMGLHQSVITAGIILMTASVAGILVAPVAGYLAGRYGPRPVCIAAVILTGCTLFGFVEVLHGSLLHGIVLIALFRIALALYYAPATTLILDSCPKDRVGSGSGILLTGRYAAYTIGIALFLLVFESVVYGAGLPDDGSDIIPRLTPALMRSGYAATFLFAAALTVPALICSYFAHGRRSETQDPGPVPADDRTCDPGF</sequence>
<feature type="transmembrane region" description="Helical" evidence="7">
    <location>
        <begin position="297"/>
        <end position="323"/>
    </location>
</feature>
<protein>
    <recommendedName>
        <fullName evidence="8">Major facilitator superfamily (MFS) profile domain-containing protein</fullName>
    </recommendedName>
</protein>
<dbReference type="STRING" id="1550566.SZ63_07775"/>
<dbReference type="PROSITE" id="PS50850">
    <property type="entry name" value="MFS"/>
    <property type="match status" value="1"/>
</dbReference>
<feature type="transmembrane region" description="Helical" evidence="7">
    <location>
        <begin position="356"/>
        <end position="379"/>
    </location>
</feature>
<dbReference type="OrthoDB" id="115882at2157"/>
<feature type="transmembrane region" description="Helical" evidence="7">
    <location>
        <begin position="229"/>
        <end position="246"/>
    </location>
</feature>
<dbReference type="InterPro" id="IPR020846">
    <property type="entry name" value="MFS_dom"/>
</dbReference>
<evidence type="ECO:0000313" key="9">
    <source>
        <dbReference type="EMBL" id="KLK87906.1"/>
    </source>
</evidence>
<evidence type="ECO:0000259" key="8">
    <source>
        <dbReference type="PROSITE" id="PS50850"/>
    </source>
</evidence>
<evidence type="ECO:0000256" key="2">
    <source>
        <dbReference type="ARBA" id="ARBA00022448"/>
    </source>
</evidence>
<feature type="transmembrane region" description="Helical" evidence="7">
    <location>
        <begin position="48"/>
        <end position="68"/>
    </location>
</feature>
<dbReference type="PATRIC" id="fig|1550566.3.peg.1693"/>
<name>A0A0H1QZ83_9EURY</name>
<evidence type="ECO:0000256" key="1">
    <source>
        <dbReference type="ARBA" id="ARBA00004141"/>
    </source>
</evidence>
<feature type="transmembrane region" description="Helical" evidence="7">
    <location>
        <begin position="441"/>
        <end position="463"/>
    </location>
</feature>
<dbReference type="AlphaFoldDB" id="A0A0H1QZ83"/>
<feature type="transmembrane region" description="Helical" evidence="7">
    <location>
        <begin position="141"/>
        <end position="160"/>
    </location>
</feature>
<evidence type="ECO:0000256" key="4">
    <source>
        <dbReference type="ARBA" id="ARBA00022989"/>
    </source>
</evidence>
<feature type="transmembrane region" description="Helical" evidence="7">
    <location>
        <begin position="166"/>
        <end position="184"/>
    </location>
</feature>
<dbReference type="InterPro" id="IPR011701">
    <property type="entry name" value="MFS"/>
</dbReference>
<feature type="transmembrane region" description="Helical" evidence="7">
    <location>
        <begin position="330"/>
        <end position="350"/>
    </location>
</feature>
<dbReference type="Gene3D" id="1.20.1250.20">
    <property type="entry name" value="MFS general substrate transporter like domains"/>
    <property type="match status" value="1"/>
</dbReference>
<comment type="subcellular location">
    <subcellularLocation>
        <location evidence="1">Membrane</location>
        <topology evidence="1">Multi-pass membrane protein</topology>
    </subcellularLocation>
</comment>
<evidence type="ECO:0000313" key="10">
    <source>
        <dbReference type="Proteomes" id="UP000035301"/>
    </source>
</evidence>
<dbReference type="PANTHER" id="PTHR42718">
    <property type="entry name" value="MAJOR FACILITATOR SUPERFAMILY MULTIDRUG TRANSPORTER MFSC"/>
    <property type="match status" value="1"/>
</dbReference>
<dbReference type="CDD" id="cd17321">
    <property type="entry name" value="MFS_MMR_MDR_like"/>
    <property type="match status" value="1"/>
</dbReference>
<keyword evidence="3 7" id="KW-0812">Transmembrane</keyword>
<keyword evidence="2" id="KW-0813">Transport</keyword>
<evidence type="ECO:0000256" key="7">
    <source>
        <dbReference type="SAM" id="Phobius"/>
    </source>
</evidence>
<dbReference type="Pfam" id="PF07690">
    <property type="entry name" value="MFS_1"/>
    <property type="match status" value="1"/>
</dbReference>
<dbReference type="PANTHER" id="PTHR42718:SF9">
    <property type="entry name" value="MAJOR FACILITATOR SUPERFAMILY MULTIDRUG TRANSPORTER MFSC"/>
    <property type="match status" value="1"/>
</dbReference>
<evidence type="ECO:0000256" key="3">
    <source>
        <dbReference type="ARBA" id="ARBA00022692"/>
    </source>
</evidence>
<feature type="transmembrane region" description="Helical" evidence="7">
    <location>
        <begin position="12"/>
        <end position="36"/>
    </location>
</feature>
<evidence type="ECO:0000256" key="5">
    <source>
        <dbReference type="ARBA" id="ARBA00023136"/>
    </source>
</evidence>
<evidence type="ECO:0000256" key="6">
    <source>
        <dbReference type="SAM" id="MobiDB-lite"/>
    </source>
</evidence>
<feature type="region of interest" description="Disordered" evidence="6">
    <location>
        <begin position="468"/>
        <end position="487"/>
    </location>
</feature>
<dbReference type="GO" id="GO:0016020">
    <property type="term" value="C:membrane"/>
    <property type="evidence" value="ECO:0007669"/>
    <property type="project" value="UniProtKB-SubCell"/>
</dbReference>
<dbReference type="InterPro" id="IPR036259">
    <property type="entry name" value="MFS_trans_sf"/>
</dbReference>
<organism evidence="9 10">
    <name type="scientific">Methanoculleus sediminis</name>
    <dbReference type="NCBI Taxonomy" id="1550566"/>
    <lineage>
        <taxon>Archaea</taxon>
        <taxon>Methanobacteriati</taxon>
        <taxon>Methanobacteriota</taxon>
        <taxon>Stenosarchaea group</taxon>
        <taxon>Methanomicrobia</taxon>
        <taxon>Methanomicrobiales</taxon>
        <taxon>Methanomicrobiaceae</taxon>
        <taxon>Methanoculleus</taxon>
    </lineage>
</organism>
<keyword evidence="4 7" id="KW-1133">Transmembrane helix</keyword>
<dbReference type="Gene3D" id="1.20.1720.10">
    <property type="entry name" value="Multidrug resistance protein D"/>
    <property type="match status" value="1"/>
</dbReference>
<dbReference type="GO" id="GO:0022857">
    <property type="term" value="F:transmembrane transporter activity"/>
    <property type="evidence" value="ECO:0007669"/>
    <property type="project" value="InterPro"/>
</dbReference>
<dbReference type="EMBL" id="JXOJ01000003">
    <property type="protein sequence ID" value="KLK87906.1"/>
    <property type="molecule type" value="Genomic_DNA"/>
</dbReference>
<feature type="transmembrane region" description="Helical" evidence="7">
    <location>
        <begin position="108"/>
        <end position="129"/>
    </location>
</feature>
<dbReference type="Proteomes" id="UP000035301">
    <property type="component" value="Unassembled WGS sequence"/>
</dbReference>
<dbReference type="SUPFAM" id="SSF103473">
    <property type="entry name" value="MFS general substrate transporter"/>
    <property type="match status" value="1"/>
</dbReference>